<feature type="compositionally biased region" description="Basic and acidic residues" evidence="1">
    <location>
        <begin position="42"/>
        <end position="53"/>
    </location>
</feature>
<evidence type="ECO:0000256" key="1">
    <source>
        <dbReference type="SAM" id="MobiDB-lite"/>
    </source>
</evidence>
<feature type="region of interest" description="Disordered" evidence="1">
    <location>
        <begin position="226"/>
        <end position="392"/>
    </location>
</feature>
<keyword evidence="3" id="KW-1185">Reference proteome</keyword>
<reference evidence="2" key="1">
    <citation type="submission" date="2023-10" db="EMBL/GenBank/DDBJ databases">
        <authorList>
            <person name="Domelevo Entfellner J.-B."/>
        </authorList>
    </citation>
    <scope>NUCLEOTIDE SEQUENCE</scope>
</reference>
<gene>
    <name evidence="2" type="ORF">AYBTSS11_LOCUS28331</name>
</gene>
<proteinExistence type="predicted"/>
<dbReference type="AlphaFoldDB" id="A0AA86T0C5"/>
<dbReference type="EMBL" id="OY731407">
    <property type="protein sequence ID" value="CAJ1976196.1"/>
    <property type="molecule type" value="Genomic_DNA"/>
</dbReference>
<feature type="region of interest" description="Disordered" evidence="1">
    <location>
        <begin position="412"/>
        <end position="433"/>
    </location>
</feature>
<dbReference type="Proteomes" id="UP001189624">
    <property type="component" value="Chromosome 10"/>
</dbReference>
<feature type="region of interest" description="Disordered" evidence="1">
    <location>
        <begin position="174"/>
        <end position="197"/>
    </location>
</feature>
<accession>A0AA86T0C5</accession>
<feature type="compositionally biased region" description="Low complexity" evidence="1">
    <location>
        <begin position="355"/>
        <end position="366"/>
    </location>
</feature>
<feature type="compositionally biased region" description="Basic and acidic residues" evidence="1">
    <location>
        <begin position="295"/>
        <end position="313"/>
    </location>
</feature>
<protein>
    <submittedName>
        <fullName evidence="2">Uncharacterized protein</fullName>
    </submittedName>
</protein>
<feature type="compositionally biased region" description="Basic and acidic residues" evidence="1">
    <location>
        <begin position="327"/>
        <end position="336"/>
    </location>
</feature>
<organism evidence="2 3">
    <name type="scientific">Sphenostylis stenocarpa</name>
    <dbReference type="NCBI Taxonomy" id="92480"/>
    <lineage>
        <taxon>Eukaryota</taxon>
        <taxon>Viridiplantae</taxon>
        <taxon>Streptophyta</taxon>
        <taxon>Embryophyta</taxon>
        <taxon>Tracheophyta</taxon>
        <taxon>Spermatophyta</taxon>
        <taxon>Magnoliopsida</taxon>
        <taxon>eudicotyledons</taxon>
        <taxon>Gunneridae</taxon>
        <taxon>Pentapetalae</taxon>
        <taxon>rosids</taxon>
        <taxon>fabids</taxon>
        <taxon>Fabales</taxon>
        <taxon>Fabaceae</taxon>
        <taxon>Papilionoideae</taxon>
        <taxon>50 kb inversion clade</taxon>
        <taxon>NPAAA clade</taxon>
        <taxon>indigoferoid/millettioid clade</taxon>
        <taxon>Phaseoleae</taxon>
        <taxon>Sphenostylis</taxon>
    </lineage>
</organism>
<sequence length="496" mass="54959">MALFGFTYRSATVSTYNTSSNVRSETGGFGAKPFAPFVPKLNRGDGYSDEKVGNKKIVPVGRRPYDYESDDDEWKHGARASNSPRKLDPPNSTPVTSSPHWAHSSHPKPYIQNYDHLDAPRKPSWGAINHAGYTSPVIKDNYDHGYGYKPKSTVTPVYNDGYGVDYGDYNNKEGYKPKPKPMPKPTVSPVYNDGYGPDYGDYNNKEGYKPRPSSTPFYNDGYGAGDYNNKERYKPKPTSAPVYNGGDYGDYNNKEGYKPKPTFAPVYNGGDYGDYNKKEGYKPKLTGTSPVHNNGHNDDYGSYNNKERSKPEPTDSPVYDHGYGSDYNKEGPKPKSSEIPVYNSGYGIGDGSPAGGDNDYGGYPNNKQGGPKTSPGWSEKPRKGTPLSKPMNDIDEAMEMLKTQAAMRNGVPKAHENKPYYDGPGPTSPNEKSMNLVNESEKLKKIVTSAPQTPTKATFSLSSQRPRFNFNDGKRRDYGVMDHKEAERKFNGMTIS</sequence>
<evidence type="ECO:0000313" key="2">
    <source>
        <dbReference type="EMBL" id="CAJ1976196.1"/>
    </source>
</evidence>
<dbReference type="Gramene" id="rna-AYBTSS11_LOCUS28331">
    <property type="protein sequence ID" value="CAJ1976196.1"/>
    <property type="gene ID" value="gene-AYBTSS11_LOCUS28331"/>
</dbReference>
<feature type="region of interest" description="Disordered" evidence="1">
    <location>
        <begin position="42"/>
        <end position="115"/>
    </location>
</feature>
<evidence type="ECO:0000313" key="3">
    <source>
        <dbReference type="Proteomes" id="UP001189624"/>
    </source>
</evidence>
<name>A0AA86T0C5_9FABA</name>